<reference evidence="1" key="1">
    <citation type="submission" date="2014-11" db="EMBL/GenBank/DDBJ databases">
        <authorList>
            <person name="Amaro Gonzalez C."/>
        </authorList>
    </citation>
    <scope>NUCLEOTIDE SEQUENCE</scope>
</reference>
<evidence type="ECO:0000313" key="1">
    <source>
        <dbReference type="EMBL" id="JAH89225.1"/>
    </source>
</evidence>
<organism evidence="1">
    <name type="scientific">Anguilla anguilla</name>
    <name type="common">European freshwater eel</name>
    <name type="synonym">Muraena anguilla</name>
    <dbReference type="NCBI Taxonomy" id="7936"/>
    <lineage>
        <taxon>Eukaryota</taxon>
        <taxon>Metazoa</taxon>
        <taxon>Chordata</taxon>
        <taxon>Craniata</taxon>
        <taxon>Vertebrata</taxon>
        <taxon>Euteleostomi</taxon>
        <taxon>Actinopterygii</taxon>
        <taxon>Neopterygii</taxon>
        <taxon>Teleostei</taxon>
        <taxon>Anguilliformes</taxon>
        <taxon>Anguillidae</taxon>
        <taxon>Anguilla</taxon>
    </lineage>
</organism>
<reference evidence="1" key="2">
    <citation type="journal article" date="2015" name="Fish Shellfish Immunol.">
        <title>Early steps in the European eel (Anguilla anguilla)-Vibrio vulnificus interaction in the gills: Role of the RtxA13 toxin.</title>
        <authorList>
            <person name="Callol A."/>
            <person name="Pajuelo D."/>
            <person name="Ebbesson L."/>
            <person name="Teles M."/>
            <person name="MacKenzie S."/>
            <person name="Amaro C."/>
        </authorList>
    </citation>
    <scope>NUCLEOTIDE SEQUENCE</scope>
</reference>
<name>A0A0E9WI45_ANGAN</name>
<proteinExistence type="predicted"/>
<dbReference type="EMBL" id="GBXM01019352">
    <property type="protein sequence ID" value="JAH89225.1"/>
    <property type="molecule type" value="Transcribed_RNA"/>
</dbReference>
<protein>
    <recommendedName>
        <fullName evidence="2">Transposase</fullName>
    </recommendedName>
</protein>
<accession>A0A0E9WI45</accession>
<evidence type="ECO:0008006" key="2">
    <source>
        <dbReference type="Google" id="ProtNLM"/>
    </source>
</evidence>
<dbReference type="AlphaFoldDB" id="A0A0E9WI45"/>
<sequence>MYIRRWAIEQFCSKFKMWKCRKTPLSKNTSEFVQQFAANLGPVINIFKCTKKYTWI</sequence>